<dbReference type="Gene3D" id="2.60.120.10">
    <property type="entry name" value="Jelly Rolls"/>
    <property type="match status" value="1"/>
</dbReference>
<accession>T0F665</accession>
<dbReference type="AlphaFoldDB" id="T0F665"/>
<dbReference type="EMBL" id="AHMO02000011">
    <property type="protein sequence ID" value="EQA43421.1"/>
    <property type="molecule type" value="Genomic_DNA"/>
</dbReference>
<evidence type="ECO:0008006" key="3">
    <source>
        <dbReference type="Google" id="ProtNLM"/>
    </source>
</evidence>
<evidence type="ECO:0000313" key="1">
    <source>
        <dbReference type="EMBL" id="EQA43421.1"/>
    </source>
</evidence>
<name>T0F665_9LEPT</name>
<evidence type="ECO:0000313" key="2">
    <source>
        <dbReference type="Proteomes" id="UP000015454"/>
    </source>
</evidence>
<dbReference type="RefSeq" id="WP_020987887.1">
    <property type="nucleotide sequence ID" value="NZ_AHMO02000011.1"/>
</dbReference>
<dbReference type="InterPro" id="IPR014710">
    <property type="entry name" value="RmlC-like_jellyroll"/>
</dbReference>
<comment type="caution">
    <text evidence="1">The sequence shown here is derived from an EMBL/GenBank/DDBJ whole genome shotgun (WGS) entry which is preliminary data.</text>
</comment>
<sequence>MINLHLIEEIKRKIPELEKNWSKYEPKFREMKIPAKTVLIRKGEFTKTIYIVKKGCLRLWFDGQGKDITIGFFFENRPSYLHL</sequence>
<dbReference type="InterPro" id="IPR018490">
    <property type="entry name" value="cNMP-bd_dom_sf"/>
</dbReference>
<reference evidence="1" key="1">
    <citation type="submission" date="2013-05" db="EMBL/GenBank/DDBJ databases">
        <authorList>
            <person name="Harkins D.M."/>
            <person name="Durkin A.S."/>
            <person name="Brinkac L.M."/>
            <person name="Haft D.H."/>
            <person name="Selengut J.D."/>
            <person name="Sanka R."/>
            <person name="DePew J."/>
            <person name="Purushe J."/>
            <person name="Hartskeerl R.A."/>
            <person name="Ahmed A."/>
            <person name="van der Linden H."/>
            <person name="Goris M.G.A."/>
            <person name="Vinetz J.M."/>
            <person name="Sutton G.G."/>
            <person name="Nierman W.C."/>
            <person name="Fouts D.E."/>
        </authorList>
    </citation>
    <scope>NUCLEOTIDE SEQUENCE [LARGE SCALE GENOMIC DNA]</scope>
    <source>
        <strain evidence="1">5399</strain>
    </source>
</reference>
<protein>
    <recommendedName>
        <fullName evidence="3">Cyclic nucleotide-binding domain protein</fullName>
    </recommendedName>
</protein>
<dbReference type="STRING" id="1049789.LEP1GSC050_1703"/>
<dbReference type="SUPFAM" id="SSF51206">
    <property type="entry name" value="cAMP-binding domain-like"/>
    <property type="match status" value="1"/>
</dbReference>
<keyword evidence="2" id="KW-1185">Reference proteome</keyword>
<gene>
    <name evidence="1" type="ORF">LEP1GSC050_1703</name>
</gene>
<proteinExistence type="predicted"/>
<dbReference type="Proteomes" id="UP000015454">
    <property type="component" value="Unassembled WGS sequence"/>
</dbReference>
<organism evidence="1 2">
    <name type="scientific">Leptospira broomii serovar Hurstbridge str. 5399</name>
    <dbReference type="NCBI Taxonomy" id="1049789"/>
    <lineage>
        <taxon>Bacteria</taxon>
        <taxon>Pseudomonadati</taxon>
        <taxon>Spirochaetota</taxon>
        <taxon>Spirochaetia</taxon>
        <taxon>Leptospirales</taxon>
        <taxon>Leptospiraceae</taxon>
        <taxon>Leptospira</taxon>
    </lineage>
</organism>